<feature type="domain" description="Glycosyltransferase subfamily 4-like N-terminal" evidence="3">
    <location>
        <begin position="15"/>
        <end position="178"/>
    </location>
</feature>
<name>A0A1F5T1M0_9BACT</name>
<evidence type="ECO:0008006" key="6">
    <source>
        <dbReference type="Google" id="ProtNLM"/>
    </source>
</evidence>
<dbReference type="InterPro" id="IPR050194">
    <property type="entry name" value="Glycosyltransferase_grp1"/>
</dbReference>
<evidence type="ECO:0000259" key="3">
    <source>
        <dbReference type="Pfam" id="PF13439"/>
    </source>
</evidence>
<keyword evidence="1" id="KW-0472">Membrane</keyword>
<dbReference type="AlphaFoldDB" id="A0A1F5T1M0"/>
<dbReference type="Pfam" id="PF00534">
    <property type="entry name" value="Glycos_transf_1"/>
    <property type="match status" value="1"/>
</dbReference>
<dbReference type="SUPFAM" id="SSF53756">
    <property type="entry name" value="UDP-Glycosyltransferase/glycogen phosphorylase"/>
    <property type="match status" value="1"/>
</dbReference>
<evidence type="ECO:0000259" key="2">
    <source>
        <dbReference type="Pfam" id="PF00534"/>
    </source>
</evidence>
<evidence type="ECO:0000313" key="5">
    <source>
        <dbReference type="Proteomes" id="UP000179001"/>
    </source>
</evidence>
<keyword evidence="1" id="KW-0812">Transmembrane</keyword>
<dbReference type="PANTHER" id="PTHR45947">
    <property type="entry name" value="SULFOQUINOVOSYL TRANSFERASE SQD2"/>
    <property type="match status" value="1"/>
</dbReference>
<comment type="caution">
    <text evidence="4">The sequence shown here is derived from an EMBL/GenBank/DDBJ whole genome shotgun (WGS) entry which is preliminary data.</text>
</comment>
<dbReference type="Gene3D" id="3.40.50.2000">
    <property type="entry name" value="Glycogen Phosphorylase B"/>
    <property type="match status" value="2"/>
</dbReference>
<dbReference type="GO" id="GO:0016757">
    <property type="term" value="F:glycosyltransferase activity"/>
    <property type="evidence" value="ECO:0007669"/>
    <property type="project" value="InterPro"/>
</dbReference>
<organism evidence="4 5">
    <name type="scientific">Candidatus Falkowbacteria bacterium RIFOXYC2_FULL_36_12</name>
    <dbReference type="NCBI Taxonomy" id="1798002"/>
    <lineage>
        <taxon>Bacteria</taxon>
        <taxon>Candidatus Falkowiibacteriota</taxon>
    </lineage>
</organism>
<dbReference type="Proteomes" id="UP000179001">
    <property type="component" value="Unassembled WGS sequence"/>
</dbReference>
<sequence>MKIAQVVCTLPPYGGGIGVVAYHYARNLTLKGHEVTVYIPKSTKSVQKIDYEYQVKQLCPVLKSGNAAILPQLFWKLWKYDIVHLHFPFFGAAFFVFLLKMIRGKKMKLVSNYHMDVIGAGVKKSFFSFYNKYLLNCVVKFSDKIIVSSIDYIENSNLREYYHKQPDKFIAIPFGVDERYMPQKKNPSLMSKYCFSSLDKIIGFVGGLDSAHYFKGVNYLITAISKINDQNIKLLIVGEGNLKKKYIEQAKLLGVESRVIFTGYVPNEILPEHYNLFDVFVLPSVDKSESFGLVLLEAMACGKPLVASNLKGVRSVVIPGENGLLVEPKNAQDIVDKVMHILKDKRLYEQFGLNGVRLTEEKYRWSVVVDHVLEVYNKI</sequence>
<dbReference type="CDD" id="cd03801">
    <property type="entry name" value="GT4_PimA-like"/>
    <property type="match status" value="1"/>
</dbReference>
<dbReference type="InterPro" id="IPR028098">
    <property type="entry name" value="Glyco_trans_4-like_N"/>
</dbReference>
<protein>
    <recommendedName>
        <fullName evidence="6">Glycosyl transferase family 1 domain-containing protein</fullName>
    </recommendedName>
</protein>
<dbReference type="InterPro" id="IPR001296">
    <property type="entry name" value="Glyco_trans_1"/>
</dbReference>
<evidence type="ECO:0000313" key="4">
    <source>
        <dbReference type="EMBL" id="OGF32361.1"/>
    </source>
</evidence>
<accession>A0A1F5T1M0</accession>
<evidence type="ECO:0000256" key="1">
    <source>
        <dbReference type="SAM" id="Phobius"/>
    </source>
</evidence>
<dbReference type="PANTHER" id="PTHR45947:SF3">
    <property type="entry name" value="SULFOQUINOVOSYL TRANSFERASE SQD2"/>
    <property type="match status" value="1"/>
</dbReference>
<dbReference type="STRING" id="1798002.A2478_03510"/>
<dbReference type="EMBL" id="MFGJ01000006">
    <property type="protein sequence ID" value="OGF32361.1"/>
    <property type="molecule type" value="Genomic_DNA"/>
</dbReference>
<gene>
    <name evidence="4" type="ORF">A2478_03510</name>
</gene>
<proteinExistence type="predicted"/>
<keyword evidence="1" id="KW-1133">Transmembrane helix</keyword>
<feature type="domain" description="Glycosyl transferase family 1" evidence="2">
    <location>
        <begin position="199"/>
        <end position="355"/>
    </location>
</feature>
<feature type="transmembrane region" description="Helical" evidence="1">
    <location>
        <begin position="82"/>
        <end position="99"/>
    </location>
</feature>
<reference evidence="4 5" key="1">
    <citation type="journal article" date="2016" name="Nat. Commun.">
        <title>Thousands of microbial genomes shed light on interconnected biogeochemical processes in an aquifer system.</title>
        <authorList>
            <person name="Anantharaman K."/>
            <person name="Brown C.T."/>
            <person name="Hug L.A."/>
            <person name="Sharon I."/>
            <person name="Castelle C.J."/>
            <person name="Probst A.J."/>
            <person name="Thomas B.C."/>
            <person name="Singh A."/>
            <person name="Wilkins M.J."/>
            <person name="Karaoz U."/>
            <person name="Brodie E.L."/>
            <person name="Williams K.H."/>
            <person name="Hubbard S.S."/>
            <person name="Banfield J.F."/>
        </authorList>
    </citation>
    <scope>NUCLEOTIDE SEQUENCE [LARGE SCALE GENOMIC DNA]</scope>
</reference>
<dbReference type="Pfam" id="PF13439">
    <property type="entry name" value="Glyco_transf_4"/>
    <property type="match status" value="1"/>
</dbReference>